<dbReference type="Proteomes" id="UP000269692">
    <property type="component" value="Unassembled WGS sequence"/>
</dbReference>
<organism evidence="9 10">
    <name type="scientific">Xanthobacter tagetidis</name>
    <dbReference type="NCBI Taxonomy" id="60216"/>
    <lineage>
        <taxon>Bacteria</taxon>
        <taxon>Pseudomonadati</taxon>
        <taxon>Pseudomonadota</taxon>
        <taxon>Alphaproteobacteria</taxon>
        <taxon>Hyphomicrobiales</taxon>
        <taxon>Xanthobacteraceae</taxon>
        <taxon>Xanthobacter</taxon>
    </lineage>
</organism>
<feature type="transmembrane region" description="Helical" evidence="8">
    <location>
        <begin position="62"/>
        <end position="83"/>
    </location>
</feature>
<evidence type="ECO:0000313" key="9">
    <source>
        <dbReference type="EMBL" id="RLP71862.1"/>
    </source>
</evidence>
<comment type="similarity">
    <text evidence="2">Belongs to the auxin efflux carrier (TC 2.A.69) family.</text>
</comment>
<dbReference type="InterPro" id="IPR004776">
    <property type="entry name" value="Mem_transp_PIN-like"/>
</dbReference>
<dbReference type="GO" id="GO:0005886">
    <property type="term" value="C:plasma membrane"/>
    <property type="evidence" value="ECO:0007669"/>
    <property type="project" value="UniProtKB-SubCell"/>
</dbReference>
<keyword evidence="7 8" id="KW-0472">Membrane</keyword>
<keyword evidence="5 8" id="KW-0812">Transmembrane</keyword>
<dbReference type="GO" id="GO:0055085">
    <property type="term" value="P:transmembrane transport"/>
    <property type="evidence" value="ECO:0007669"/>
    <property type="project" value="InterPro"/>
</dbReference>
<feature type="transmembrane region" description="Helical" evidence="8">
    <location>
        <begin position="38"/>
        <end position="55"/>
    </location>
</feature>
<dbReference type="Gene3D" id="1.20.1530.20">
    <property type="match status" value="1"/>
</dbReference>
<dbReference type="InterPro" id="IPR038770">
    <property type="entry name" value="Na+/solute_symporter_sf"/>
</dbReference>
<accession>A0A3L6ZXJ8</accession>
<proteinExistence type="inferred from homology"/>
<gene>
    <name evidence="9" type="ORF">D9R14_22085</name>
</gene>
<reference evidence="9 10" key="1">
    <citation type="submission" date="2018-10" db="EMBL/GenBank/DDBJ databases">
        <title>Xanthobacter tagetidis genome sequencing and assembly.</title>
        <authorList>
            <person name="Maclea K.S."/>
            <person name="Goen A.E."/>
            <person name="Fatima S.A."/>
        </authorList>
    </citation>
    <scope>NUCLEOTIDE SEQUENCE [LARGE SCALE GENOMIC DNA]</scope>
    <source>
        <strain evidence="9 10">ATCC 700314</strain>
    </source>
</reference>
<keyword evidence="3" id="KW-0813">Transport</keyword>
<evidence type="ECO:0000256" key="1">
    <source>
        <dbReference type="ARBA" id="ARBA00004651"/>
    </source>
</evidence>
<keyword evidence="4" id="KW-1003">Cell membrane</keyword>
<protein>
    <submittedName>
        <fullName evidence="9">AEC family transporter</fullName>
    </submittedName>
</protein>
<feature type="transmembrane region" description="Helical" evidence="8">
    <location>
        <begin position="282"/>
        <end position="304"/>
    </location>
</feature>
<dbReference type="EMBL" id="RCTF01000029">
    <property type="protein sequence ID" value="RLP71862.1"/>
    <property type="molecule type" value="Genomic_DNA"/>
</dbReference>
<feature type="transmembrane region" description="Helical" evidence="8">
    <location>
        <begin position="171"/>
        <end position="192"/>
    </location>
</feature>
<name>A0A3L6ZXJ8_9HYPH</name>
<dbReference type="Pfam" id="PF03547">
    <property type="entry name" value="Mem_trans"/>
    <property type="match status" value="1"/>
</dbReference>
<evidence type="ECO:0000313" key="10">
    <source>
        <dbReference type="Proteomes" id="UP000269692"/>
    </source>
</evidence>
<dbReference type="PANTHER" id="PTHR36838">
    <property type="entry name" value="AUXIN EFFLUX CARRIER FAMILY PROTEIN"/>
    <property type="match status" value="1"/>
</dbReference>
<evidence type="ECO:0000256" key="4">
    <source>
        <dbReference type="ARBA" id="ARBA00022475"/>
    </source>
</evidence>
<evidence type="ECO:0000256" key="8">
    <source>
        <dbReference type="SAM" id="Phobius"/>
    </source>
</evidence>
<sequence length="312" mass="32198">MSVILTALVPVFLIIALGAALRRVLLKDPMHWAGLERLTYFVLFPALLVVSAVKADLSKVNVLAVTGTLLGAVLILSVTLVALNRPIMALFKLDGPAFTSLYQGSFRWNTYIALAVAGGLYGAEGITVAAVALVAMIPFLNVIAVVVLAHFAGREPPTVSGVLRQLAQNPYISACLIGAAINYAAIPIPAVVLEFGDVLGRASLAVGLLVVGGGLSISQLARPKPAVYFASVLKLLVKPAIAIAIGLWAGLTPIELAVVVVTASVPSAPAGYVLARQMGGDAALLAEMLTVQILAAAVTMPLMVGLAQSLSH</sequence>
<dbReference type="PANTHER" id="PTHR36838:SF4">
    <property type="entry name" value="AUXIN EFFLUX CARRIER FAMILY PROTEIN"/>
    <property type="match status" value="1"/>
</dbReference>
<dbReference type="OrthoDB" id="9805563at2"/>
<feature type="transmembrane region" description="Helical" evidence="8">
    <location>
        <begin position="198"/>
        <end position="215"/>
    </location>
</feature>
<dbReference type="AlphaFoldDB" id="A0A3L6ZXJ8"/>
<keyword evidence="10" id="KW-1185">Reference proteome</keyword>
<comment type="caution">
    <text evidence="9">The sequence shown here is derived from an EMBL/GenBank/DDBJ whole genome shotgun (WGS) entry which is preliminary data.</text>
</comment>
<feature type="transmembrane region" description="Helical" evidence="8">
    <location>
        <begin position="227"/>
        <end position="250"/>
    </location>
</feature>
<dbReference type="RefSeq" id="WP_121625718.1">
    <property type="nucleotide sequence ID" value="NZ_JACIIW010000001.1"/>
</dbReference>
<evidence type="ECO:0000256" key="5">
    <source>
        <dbReference type="ARBA" id="ARBA00022692"/>
    </source>
</evidence>
<feature type="transmembrane region" description="Helical" evidence="8">
    <location>
        <begin position="126"/>
        <end position="151"/>
    </location>
</feature>
<evidence type="ECO:0000256" key="7">
    <source>
        <dbReference type="ARBA" id="ARBA00023136"/>
    </source>
</evidence>
<comment type="subcellular location">
    <subcellularLocation>
        <location evidence="1">Cell membrane</location>
        <topology evidence="1">Multi-pass membrane protein</topology>
    </subcellularLocation>
</comment>
<evidence type="ECO:0000256" key="2">
    <source>
        <dbReference type="ARBA" id="ARBA00010145"/>
    </source>
</evidence>
<evidence type="ECO:0000256" key="3">
    <source>
        <dbReference type="ARBA" id="ARBA00022448"/>
    </source>
</evidence>
<feature type="transmembrane region" description="Helical" evidence="8">
    <location>
        <begin position="256"/>
        <end position="275"/>
    </location>
</feature>
<keyword evidence="6 8" id="KW-1133">Transmembrane helix</keyword>
<evidence type="ECO:0000256" key="6">
    <source>
        <dbReference type="ARBA" id="ARBA00022989"/>
    </source>
</evidence>